<dbReference type="EMBL" id="KZ819936">
    <property type="protein sequence ID" value="PWN50397.1"/>
    <property type="molecule type" value="Genomic_DNA"/>
</dbReference>
<evidence type="ECO:0000313" key="1">
    <source>
        <dbReference type="EMBL" id="PWN50397.1"/>
    </source>
</evidence>
<accession>A0ACD0NXA4</accession>
<sequence>MSTASSPRKRFTNNKLSDKDPVLSTADFSPSSSSEAASAAAAAAPSSSASSSYSQKAGAEKSKSSPIIANAVPTEILEDEEINAAISQILPDNYSFEIHKTIHHIRKNGSKCVALQMPEGLTLWATGISDIIQRFTEATTVIMGDVTYGACCVDDYTAMALGCDMLVHYGHSCLVPVDQTSIKTLYVFVEISIDPSHLAATVRANFPSDREEFRSTILGGSGGVPRASSKDGPAASLSGLKGLEASRAKIEVGFDEISSSLSPSSSEDGVTRKQPAHLALVGTVQFINAIHGLKESLEQEQEREDVQISGGGLAPSKERLMLTNGVGGETVEHIRQASRLKNWSSGPYRVTVPQVKPLSPGEVLGCTSPKLKDDIDAIIYIGDGRFHLESIMIANPRIPAFRYDPYTKRFVRELYDHAEMRKMRGQAVRMAEESVVSMNLDPEKGEEEEQEDKRSSEQGGQQQQKDVATGWGLILGTLGRQGSLRVLESLSNSLSSHSPPIPGVPILLSELSPQKLSLFGHHLSTFIQSSCPRLSIDWGSAFPKPLLSPYEAAVALGRARKWDEDVDGLGLSRKPALPGQVPPPRPKDERSNGVSIASETDGDYPMDFYSDSSLGPWTPRHGLARVAKQRPAGGNRALLKKSFKAKVAAPPSPVLNS</sequence>
<keyword evidence="2" id="KW-1185">Reference proteome</keyword>
<reference evidence="1 2" key="1">
    <citation type="journal article" date="2018" name="Mol. Biol. Evol.">
        <title>Broad Genomic Sampling Reveals a Smut Pathogenic Ancestry of the Fungal Clade Ustilaginomycotina.</title>
        <authorList>
            <person name="Kijpornyongpan T."/>
            <person name="Mondo S.J."/>
            <person name="Barry K."/>
            <person name="Sandor L."/>
            <person name="Lee J."/>
            <person name="Lipzen A."/>
            <person name="Pangilinan J."/>
            <person name="LaButti K."/>
            <person name="Hainaut M."/>
            <person name="Henrissat B."/>
            <person name="Grigoriev I.V."/>
            <person name="Spatafora J.W."/>
            <person name="Aime M.C."/>
        </authorList>
    </citation>
    <scope>NUCLEOTIDE SEQUENCE [LARGE SCALE GENOMIC DNA]</scope>
    <source>
        <strain evidence="1 2">SA 807</strain>
    </source>
</reference>
<dbReference type="Proteomes" id="UP000245626">
    <property type="component" value="Unassembled WGS sequence"/>
</dbReference>
<name>A0ACD0NXA4_9BASI</name>
<gene>
    <name evidence="1" type="ORF">IE53DRAFT_387292</name>
</gene>
<organism evidence="1 2">
    <name type="scientific">Violaceomyces palustris</name>
    <dbReference type="NCBI Taxonomy" id="1673888"/>
    <lineage>
        <taxon>Eukaryota</taxon>
        <taxon>Fungi</taxon>
        <taxon>Dikarya</taxon>
        <taxon>Basidiomycota</taxon>
        <taxon>Ustilaginomycotina</taxon>
        <taxon>Ustilaginomycetes</taxon>
        <taxon>Violaceomycetales</taxon>
        <taxon>Violaceomycetaceae</taxon>
        <taxon>Violaceomyces</taxon>
    </lineage>
</organism>
<proteinExistence type="predicted"/>
<evidence type="ECO:0000313" key="2">
    <source>
        <dbReference type="Proteomes" id="UP000245626"/>
    </source>
</evidence>
<protein>
    <submittedName>
        <fullName evidence="1">Uncharacterized protein</fullName>
    </submittedName>
</protein>